<evidence type="ECO:0000256" key="1">
    <source>
        <dbReference type="SAM" id="Phobius"/>
    </source>
</evidence>
<gene>
    <name evidence="2" type="ORF">SAMN05216174_12521</name>
</gene>
<keyword evidence="1" id="KW-0812">Transmembrane</keyword>
<dbReference type="AlphaFoldDB" id="A0A1G6Z240"/>
<sequence>MTGPAPRWVRVVAALAGSAYLVQGVWAVAHPRSFADLVATFPPYNAHYLHDNGAFAAGVGVCVLTALVWADALGAALAGAAAASVLHLVNHITDAHLGGSPSDLVGLGAMAALTTAALIAAALTRRARGRGAAPGRTPAPASRSRAG</sequence>
<keyword evidence="1" id="KW-0472">Membrane</keyword>
<organism evidence="2 3">
    <name type="scientific">Actinokineospora iranica</name>
    <dbReference type="NCBI Taxonomy" id="1271860"/>
    <lineage>
        <taxon>Bacteria</taxon>
        <taxon>Bacillati</taxon>
        <taxon>Actinomycetota</taxon>
        <taxon>Actinomycetes</taxon>
        <taxon>Pseudonocardiales</taxon>
        <taxon>Pseudonocardiaceae</taxon>
        <taxon>Actinokineospora</taxon>
    </lineage>
</organism>
<name>A0A1G6Z240_9PSEU</name>
<evidence type="ECO:0000313" key="3">
    <source>
        <dbReference type="Proteomes" id="UP000199501"/>
    </source>
</evidence>
<evidence type="ECO:0000313" key="2">
    <source>
        <dbReference type="EMBL" id="SDD96804.1"/>
    </source>
</evidence>
<feature type="transmembrane region" description="Helical" evidence="1">
    <location>
        <begin position="51"/>
        <end position="70"/>
    </location>
</feature>
<dbReference type="OrthoDB" id="5738083at2"/>
<reference evidence="3" key="1">
    <citation type="submission" date="2016-10" db="EMBL/GenBank/DDBJ databases">
        <authorList>
            <person name="Varghese N."/>
            <person name="Submissions S."/>
        </authorList>
    </citation>
    <scope>NUCLEOTIDE SEQUENCE [LARGE SCALE GENOMIC DNA]</scope>
    <source>
        <strain evidence="3">IBRC-M 10403</strain>
    </source>
</reference>
<accession>A0A1G6Z240</accession>
<keyword evidence="1" id="KW-1133">Transmembrane helix</keyword>
<feature type="transmembrane region" description="Helical" evidence="1">
    <location>
        <begin position="104"/>
        <end position="123"/>
    </location>
</feature>
<protein>
    <submittedName>
        <fullName evidence="2">Uncharacterized protein</fullName>
    </submittedName>
</protein>
<keyword evidence="3" id="KW-1185">Reference proteome</keyword>
<proteinExistence type="predicted"/>
<dbReference type="Proteomes" id="UP000199501">
    <property type="component" value="Unassembled WGS sequence"/>
</dbReference>
<dbReference type="RefSeq" id="WP_139191067.1">
    <property type="nucleotide sequence ID" value="NZ_FMZZ01000025.1"/>
</dbReference>
<feature type="transmembrane region" description="Helical" evidence="1">
    <location>
        <begin position="75"/>
        <end position="92"/>
    </location>
</feature>
<dbReference type="EMBL" id="FMZZ01000025">
    <property type="protein sequence ID" value="SDD96804.1"/>
    <property type="molecule type" value="Genomic_DNA"/>
</dbReference>